<dbReference type="InterPro" id="IPR000835">
    <property type="entry name" value="HTH_MarR-typ"/>
</dbReference>
<accession>A0A1I3B5Y8</accession>
<protein>
    <submittedName>
        <fullName evidence="2">DNA-binding transcriptional regulator, MarR family</fullName>
    </submittedName>
</protein>
<dbReference type="PANTHER" id="PTHR39515:SF2">
    <property type="entry name" value="HTH-TYPE TRANSCRIPTIONAL REGULATOR RV0880"/>
    <property type="match status" value="1"/>
</dbReference>
<dbReference type="Proteomes" id="UP000199052">
    <property type="component" value="Unassembled WGS sequence"/>
</dbReference>
<evidence type="ECO:0000259" key="1">
    <source>
        <dbReference type="PROSITE" id="PS50995"/>
    </source>
</evidence>
<dbReference type="SMART" id="SM00347">
    <property type="entry name" value="HTH_MARR"/>
    <property type="match status" value="1"/>
</dbReference>
<dbReference type="SUPFAM" id="SSF46785">
    <property type="entry name" value="Winged helix' DNA-binding domain"/>
    <property type="match status" value="1"/>
</dbReference>
<feature type="domain" description="HTH marR-type" evidence="1">
    <location>
        <begin position="11"/>
        <end position="144"/>
    </location>
</feature>
<reference evidence="2 3" key="1">
    <citation type="submission" date="2016-10" db="EMBL/GenBank/DDBJ databases">
        <authorList>
            <person name="de Groot N.N."/>
        </authorList>
    </citation>
    <scope>NUCLEOTIDE SEQUENCE [LARGE SCALE GENOMIC DNA]</scope>
    <source>
        <strain evidence="2 3">CPCC 202808</strain>
    </source>
</reference>
<dbReference type="InterPro" id="IPR036388">
    <property type="entry name" value="WH-like_DNA-bd_sf"/>
</dbReference>
<dbReference type="PANTHER" id="PTHR39515">
    <property type="entry name" value="CONSERVED PROTEIN"/>
    <property type="match status" value="1"/>
</dbReference>
<dbReference type="GO" id="GO:0003700">
    <property type="term" value="F:DNA-binding transcription factor activity"/>
    <property type="evidence" value="ECO:0007669"/>
    <property type="project" value="InterPro"/>
</dbReference>
<evidence type="ECO:0000313" key="3">
    <source>
        <dbReference type="Proteomes" id="UP000199052"/>
    </source>
</evidence>
<dbReference type="GO" id="GO:0003677">
    <property type="term" value="F:DNA binding"/>
    <property type="evidence" value="ECO:0007669"/>
    <property type="project" value="UniProtKB-KW"/>
</dbReference>
<proteinExistence type="predicted"/>
<dbReference type="Gene3D" id="1.10.287.100">
    <property type="match status" value="1"/>
</dbReference>
<dbReference type="AlphaFoldDB" id="A0A1I3B5Y8"/>
<dbReference type="Gene3D" id="1.10.10.10">
    <property type="entry name" value="Winged helix-like DNA-binding domain superfamily/Winged helix DNA-binding domain"/>
    <property type="match status" value="1"/>
</dbReference>
<dbReference type="PROSITE" id="PS50995">
    <property type="entry name" value="HTH_MARR_2"/>
    <property type="match status" value="1"/>
</dbReference>
<keyword evidence="2" id="KW-0238">DNA-binding</keyword>
<dbReference type="Pfam" id="PF12802">
    <property type="entry name" value="MarR_2"/>
    <property type="match status" value="1"/>
</dbReference>
<dbReference type="STRING" id="504797.SAMN05421678_12253"/>
<sequence length="148" mass="16340">MPSSTLPVKSDAGLASVLRISVMRMSRRLRNQRAADHQLTANQLGVMATVNRHGALTIGEIAALEKVRPPSTTRTVSSLEALGLAVREAHPTDGRQVVVRLADEGRRILAEDRKRRDAWLARRLRELSPDEKEILRQAAPILERLAAA</sequence>
<name>A0A1I3B5Y8_9ACTN</name>
<dbReference type="InterPro" id="IPR052526">
    <property type="entry name" value="HTH-type_Bedaq_tolerance"/>
</dbReference>
<dbReference type="EMBL" id="FOOI01000022">
    <property type="protein sequence ID" value="SFH57620.1"/>
    <property type="molecule type" value="Genomic_DNA"/>
</dbReference>
<gene>
    <name evidence="2" type="ORF">SAMN05421678_12253</name>
</gene>
<evidence type="ECO:0000313" key="2">
    <source>
        <dbReference type="EMBL" id="SFH57620.1"/>
    </source>
</evidence>
<organism evidence="2 3">
    <name type="scientific">Actinopolymorpha cephalotaxi</name>
    <dbReference type="NCBI Taxonomy" id="504797"/>
    <lineage>
        <taxon>Bacteria</taxon>
        <taxon>Bacillati</taxon>
        <taxon>Actinomycetota</taxon>
        <taxon>Actinomycetes</taxon>
        <taxon>Propionibacteriales</taxon>
        <taxon>Actinopolymorphaceae</taxon>
        <taxon>Actinopolymorpha</taxon>
    </lineage>
</organism>
<dbReference type="InterPro" id="IPR036390">
    <property type="entry name" value="WH_DNA-bd_sf"/>
</dbReference>